<keyword evidence="6" id="KW-0964">Secreted</keyword>
<dbReference type="InterPro" id="IPR033113">
    <property type="entry name" value="PLA2_histidine"/>
</dbReference>
<keyword evidence="11" id="KW-0442">Lipid degradation</keyword>
<evidence type="ECO:0000256" key="13">
    <source>
        <dbReference type="ARBA" id="ARBA00023157"/>
    </source>
</evidence>
<evidence type="ECO:0000256" key="10">
    <source>
        <dbReference type="ARBA" id="ARBA00022837"/>
    </source>
</evidence>
<dbReference type="GO" id="GO:0005576">
    <property type="term" value="C:extracellular region"/>
    <property type="evidence" value="ECO:0007669"/>
    <property type="project" value="UniProtKB-SubCell"/>
</dbReference>
<keyword evidence="16" id="KW-1185">Reference proteome</keyword>
<dbReference type="InterPro" id="IPR001211">
    <property type="entry name" value="PLA2"/>
</dbReference>
<dbReference type="CDD" id="cd04706">
    <property type="entry name" value="PLA2_plant"/>
    <property type="match status" value="1"/>
</dbReference>
<evidence type="ECO:0000256" key="11">
    <source>
        <dbReference type="ARBA" id="ARBA00022963"/>
    </source>
</evidence>
<keyword evidence="7" id="KW-0479">Metal-binding</keyword>
<dbReference type="GO" id="GO:0016042">
    <property type="term" value="P:lipid catabolic process"/>
    <property type="evidence" value="ECO:0007669"/>
    <property type="project" value="UniProtKB-KW"/>
</dbReference>
<dbReference type="GO" id="GO:0006644">
    <property type="term" value="P:phospholipid metabolic process"/>
    <property type="evidence" value="ECO:0007669"/>
    <property type="project" value="InterPro"/>
</dbReference>
<comment type="catalytic activity">
    <reaction evidence="1">
        <text>a 1,2-diacyl-sn-glycero-3-phosphocholine + H2O = a 1-acyl-sn-glycero-3-phosphocholine + a fatty acid + H(+)</text>
        <dbReference type="Rhea" id="RHEA:15801"/>
        <dbReference type="ChEBI" id="CHEBI:15377"/>
        <dbReference type="ChEBI" id="CHEBI:15378"/>
        <dbReference type="ChEBI" id="CHEBI:28868"/>
        <dbReference type="ChEBI" id="CHEBI:57643"/>
        <dbReference type="ChEBI" id="CHEBI:58168"/>
        <dbReference type="EC" id="3.1.1.4"/>
    </reaction>
</comment>
<dbReference type="GO" id="GO:0005509">
    <property type="term" value="F:calcium ion binding"/>
    <property type="evidence" value="ECO:0007669"/>
    <property type="project" value="InterPro"/>
</dbReference>
<comment type="cofactor">
    <cofactor evidence="2">
        <name>Ca(2+)</name>
        <dbReference type="ChEBI" id="CHEBI:29108"/>
    </cofactor>
</comment>
<dbReference type="FunFam" id="1.20.90.10:FF:000005">
    <property type="entry name" value="Secretory phospholipase A2"/>
    <property type="match status" value="1"/>
</dbReference>
<dbReference type="PANTHER" id="PTHR11716">
    <property type="entry name" value="PHOSPHOLIPASE A2 FAMILY MEMBER"/>
    <property type="match status" value="1"/>
</dbReference>
<evidence type="ECO:0000256" key="6">
    <source>
        <dbReference type="ARBA" id="ARBA00022525"/>
    </source>
</evidence>
<accession>A0AAV7GXL9</accession>
<evidence type="ECO:0000256" key="12">
    <source>
        <dbReference type="ARBA" id="ARBA00023098"/>
    </source>
</evidence>
<dbReference type="GO" id="GO:0050482">
    <property type="term" value="P:arachidonate secretion"/>
    <property type="evidence" value="ECO:0007669"/>
    <property type="project" value="InterPro"/>
</dbReference>
<dbReference type="EMBL" id="JAGFBR010000010">
    <property type="protein sequence ID" value="KAH0460398.1"/>
    <property type="molecule type" value="Genomic_DNA"/>
</dbReference>
<keyword evidence="12" id="KW-0443">Lipid metabolism</keyword>
<reference evidence="15 16" key="1">
    <citation type="journal article" date="2021" name="Hortic Res">
        <title>Chromosome-scale assembly of the Dendrobium chrysotoxum genome enhances the understanding of orchid evolution.</title>
        <authorList>
            <person name="Zhang Y."/>
            <person name="Zhang G.Q."/>
            <person name="Zhang D."/>
            <person name="Liu X.D."/>
            <person name="Xu X.Y."/>
            <person name="Sun W.H."/>
            <person name="Yu X."/>
            <person name="Zhu X."/>
            <person name="Wang Z.W."/>
            <person name="Zhao X."/>
            <person name="Zhong W.Y."/>
            <person name="Chen H."/>
            <person name="Yin W.L."/>
            <person name="Huang T."/>
            <person name="Niu S.C."/>
            <person name="Liu Z.J."/>
        </authorList>
    </citation>
    <scope>NUCLEOTIDE SEQUENCE [LARGE SCALE GENOMIC DNA]</scope>
    <source>
        <strain evidence="15">Lindl</strain>
    </source>
</reference>
<keyword evidence="8" id="KW-0732">Signal</keyword>
<evidence type="ECO:0000256" key="8">
    <source>
        <dbReference type="ARBA" id="ARBA00022729"/>
    </source>
</evidence>
<dbReference type="Gene3D" id="1.20.90.10">
    <property type="entry name" value="Phospholipase A2 domain"/>
    <property type="match status" value="1"/>
</dbReference>
<comment type="subcellular location">
    <subcellularLocation>
        <location evidence="3">Secreted</location>
    </subcellularLocation>
</comment>
<evidence type="ECO:0000256" key="5">
    <source>
        <dbReference type="ARBA" id="ARBA00013278"/>
    </source>
</evidence>
<evidence type="ECO:0000256" key="14">
    <source>
        <dbReference type="ARBA" id="ARBA00059871"/>
    </source>
</evidence>
<protein>
    <recommendedName>
        <fullName evidence="5">phospholipase A2</fullName>
        <ecNumber evidence="5">3.1.1.4</ecNumber>
    </recommendedName>
</protein>
<dbReference type="AlphaFoldDB" id="A0AAV7GXL9"/>
<evidence type="ECO:0000256" key="3">
    <source>
        <dbReference type="ARBA" id="ARBA00004613"/>
    </source>
</evidence>
<sequence>MAITKSTSFLCKQTKTHPTPHPLQLQMDFHRREFLLSAPAIFLLLSLFLSSAEALNIGIESSTGDAVSKQECSRSCESEHCAVPLFLRYGKYCGIMYSGCPGEKPCDGLDACCMHHDACVQARNNDYLSQKCSQDLLDCIARFKEHNTPSFKGNKCMVQEVADVITLVIEAALLAGRALHKP</sequence>
<comment type="function">
    <text evidence="14">PA2 catalyzes the calcium-dependent hydrolysis of the 2-acyl groups in 3-sn-phosphoglycerides. Releases lysophospholipids (LPLs) and free fatty acids (FFAs) from membrane phospholipids in response to hormones and other external stimuli.</text>
</comment>
<evidence type="ECO:0000313" key="16">
    <source>
        <dbReference type="Proteomes" id="UP000775213"/>
    </source>
</evidence>
<comment type="similarity">
    <text evidence="4">Belongs to the phospholipase A2 family.</text>
</comment>
<keyword evidence="9" id="KW-0378">Hydrolase</keyword>
<dbReference type="SUPFAM" id="SSF48619">
    <property type="entry name" value="Phospholipase A2, PLA2"/>
    <property type="match status" value="1"/>
</dbReference>
<dbReference type="GO" id="GO:0004623">
    <property type="term" value="F:phospholipase A2 activity"/>
    <property type="evidence" value="ECO:0007669"/>
    <property type="project" value="UniProtKB-EC"/>
</dbReference>
<dbReference type="Proteomes" id="UP000775213">
    <property type="component" value="Unassembled WGS sequence"/>
</dbReference>
<dbReference type="InterPro" id="IPR036444">
    <property type="entry name" value="PLipase_A2_dom_sf"/>
</dbReference>
<name>A0AAV7GXL9_DENCH</name>
<evidence type="ECO:0000313" key="15">
    <source>
        <dbReference type="EMBL" id="KAH0460398.1"/>
    </source>
</evidence>
<proteinExistence type="inferred from homology"/>
<keyword evidence="13" id="KW-1015">Disulfide bond</keyword>
<evidence type="ECO:0000256" key="7">
    <source>
        <dbReference type="ARBA" id="ARBA00022723"/>
    </source>
</evidence>
<dbReference type="GO" id="GO:0008289">
    <property type="term" value="F:lipid binding"/>
    <property type="evidence" value="ECO:0007669"/>
    <property type="project" value="TreeGrafter"/>
</dbReference>
<gene>
    <name evidence="15" type="ORF">IEQ34_011061</name>
</gene>
<dbReference type="PANTHER" id="PTHR11716:SF47">
    <property type="entry name" value="PHOSPHOLIPASE A2-ALPHA"/>
    <property type="match status" value="1"/>
</dbReference>
<organism evidence="15 16">
    <name type="scientific">Dendrobium chrysotoxum</name>
    <name type="common">Orchid</name>
    <dbReference type="NCBI Taxonomy" id="161865"/>
    <lineage>
        <taxon>Eukaryota</taxon>
        <taxon>Viridiplantae</taxon>
        <taxon>Streptophyta</taxon>
        <taxon>Embryophyta</taxon>
        <taxon>Tracheophyta</taxon>
        <taxon>Spermatophyta</taxon>
        <taxon>Magnoliopsida</taxon>
        <taxon>Liliopsida</taxon>
        <taxon>Asparagales</taxon>
        <taxon>Orchidaceae</taxon>
        <taxon>Epidendroideae</taxon>
        <taxon>Malaxideae</taxon>
        <taxon>Dendrobiinae</taxon>
        <taxon>Dendrobium</taxon>
    </lineage>
</organism>
<evidence type="ECO:0000256" key="2">
    <source>
        <dbReference type="ARBA" id="ARBA00001913"/>
    </source>
</evidence>
<evidence type="ECO:0000256" key="4">
    <source>
        <dbReference type="ARBA" id="ARBA00007056"/>
    </source>
</evidence>
<dbReference type="PROSITE" id="PS00118">
    <property type="entry name" value="PA2_HIS"/>
    <property type="match status" value="1"/>
</dbReference>
<keyword evidence="10" id="KW-0106">Calcium</keyword>
<comment type="caution">
    <text evidence="15">The sequence shown here is derived from an EMBL/GenBank/DDBJ whole genome shotgun (WGS) entry which is preliminary data.</text>
</comment>
<evidence type="ECO:0000256" key="1">
    <source>
        <dbReference type="ARBA" id="ARBA00001604"/>
    </source>
</evidence>
<dbReference type="EC" id="3.1.1.4" evidence="5"/>
<evidence type="ECO:0000256" key="9">
    <source>
        <dbReference type="ARBA" id="ARBA00022801"/>
    </source>
</evidence>